<protein>
    <submittedName>
        <fullName evidence="1">Uncharacterized protein</fullName>
    </submittedName>
</protein>
<accession>A0ACC2VXF5</accession>
<sequence length="1291" mass="139184">MSYTNKILRTANAPQTPPDEIEQTVAQALLDLENNVPELKAELQTLQISAAKEVDVKGGKKAIVVFVPVPMLKAFHKVQQRLTRELEKKLSDRYIVFVAQRRMLRKESRKTKLGQKRPRSRTLTAVHEKILEDLVFPSEIVGKRTRVGVDGGKLIRAYLDSKDKNLLEYKLDTFSSVYRNLTGYPLHVLDTSCDLFGWAGLRTCRWAIHERGAHWTVEQTSGRDSLAPGPVVRPIPFPRGGRRDATNPISCLFLPAPVRYRHKHAMGDRRDKPVQGLKLKLKLPAAVSSPANPTAGAPTPVVPPRPKIKLNLGKPTAGATGAAVDSSAEGTTRPAAGNGDTLDAGLAEKKGELSDVHTEDSTPAKRGRGGSTSARGRRGAKSGHQGRLKIKLPPTALSHVESQSSAPVPDSFAASDDDDNEKGAGEDDAAKAGDTSTEGMDVDVPLLDTRAKLETDIALVKNTTDDGLVRNVGGDNGVQDSTGAETQTPASTKSLPPAAGTTSSVTFAIPSRETPTPGPDVAGDPTSMDRDGRSASVMTTSADAAAPGPPPPTTEVDGAASRGGAMTLGLISTSAANSEAGTPGGLDDDTTIGGTATTPAGGTPGPSSNALGAVGAGKVVLQGKNRPYLRTKKPLKEVLKKVLADIRRKDLYGLFLEPVDEQEFPGYLDMIGGRENAMDLATMEDKIDAGRYKSIDQFEADVDKMIRAAQVFNPDDSLVHREAGKIKTLAEKHIVRSRPIVRTPSPSPEPVPMSIGGAAGRRGRGTGRTSAGFGTGGGGTPMDGGTPASGAGGRSVSPSAGGEGHTTTTLAIIDSLPPHQVIPEQMLDFPPNSDLALTVGWYLTGGKRFRSRKEQRAKEKWDGQWREWYTTGDRNLREADDLLDLFSQGFTSRTVPGEMLTTPQTIDWSDESMRASEVWQPAPTYTGFEHEERPPPIPMRPVGHLDYGRYQHLPSGYGYPDTRPVRFERDEFLAKVKLELRPPELGPPAWAAAQWLRPEEDPARYLKALATGEDVAGEAYLRSVDKFVRGAEESAKRHWTVMREPVDGAGRERKRVKLDPDADTGQQHSSVVDLPFALGKSLGEYVNDEWRGGVFNKQAQRTIDLATEAYKLVKQERARPSVVKPDLATPPMTSTNDSTTDTHTFELAIMKSLVQDILHKLPLRQEILDWSARGEGLDLAALLHVVQDFSATGPGGGPPSTAAERGKWFAESLRFTGDMIVQEAKRLEAKRRRQGKTQPSSPSSSSSSSTDEGKQDGQVEKDEEDLQRLTEIRLNLASRHPPAAGVCASLN</sequence>
<evidence type="ECO:0000313" key="2">
    <source>
        <dbReference type="Proteomes" id="UP001241377"/>
    </source>
</evidence>
<dbReference type="Proteomes" id="UP001241377">
    <property type="component" value="Unassembled WGS sequence"/>
</dbReference>
<reference evidence="1" key="1">
    <citation type="submission" date="2023-04" db="EMBL/GenBank/DDBJ databases">
        <title>Draft Genome sequencing of Naganishia species isolated from polar environments using Oxford Nanopore Technology.</title>
        <authorList>
            <person name="Leo P."/>
            <person name="Venkateswaran K."/>
        </authorList>
    </citation>
    <scope>NUCLEOTIDE SEQUENCE</scope>
    <source>
        <strain evidence="1">MNA-CCFEE 5261</strain>
    </source>
</reference>
<gene>
    <name evidence="1" type="ORF">QFC19_004139</name>
</gene>
<name>A0ACC2VXF5_9TREE</name>
<evidence type="ECO:0000313" key="1">
    <source>
        <dbReference type="EMBL" id="KAJ9104155.1"/>
    </source>
</evidence>
<keyword evidence="2" id="KW-1185">Reference proteome</keyword>
<comment type="caution">
    <text evidence="1">The sequence shown here is derived from an EMBL/GenBank/DDBJ whole genome shotgun (WGS) entry which is preliminary data.</text>
</comment>
<dbReference type="EMBL" id="JASBWR010000042">
    <property type="protein sequence ID" value="KAJ9104155.1"/>
    <property type="molecule type" value="Genomic_DNA"/>
</dbReference>
<organism evidence="1 2">
    <name type="scientific">Naganishia cerealis</name>
    <dbReference type="NCBI Taxonomy" id="610337"/>
    <lineage>
        <taxon>Eukaryota</taxon>
        <taxon>Fungi</taxon>
        <taxon>Dikarya</taxon>
        <taxon>Basidiomycota</taxon>
        <taxon>Agaricomycotina</taxon>
        <taxon>Tremellomycetes</taxon>
        <taxon>Filobasidiales</taxon>
        <taxon>Filobasidiaceae</taxon>
        <taxon>Naganishia</taxon>
    </lineage>
</organism>
<proteinExistence type="predicted"/>